<dbReference type="Gene3D" id="2.150.10.10">
    <property type="entry name" value="Serralysin-like metalloprotease, C-terminal"/>
    <property type="match status" value="2"/>
</dbReference>
<dbReference type="Proteomes" id="UP000007472">
    <property type="component" value="Chromosome"/>
</dbReference>
<dbReference type="KEGG" id="teq:TEQUI_0955"/>
<feature type="region of interest" description="Disordered" evidence="11">
    <location>
        <begin position="1380"/>
        <end position="1405"/>
    </location>
</feature>
<dbReference type="InterPro" id="IPR005594">
    <property type="entry name" value="YadA_C"/>
</dbReference>
<keyword evidence="10" id="KW-0998">Cell outer membrane</keyword>
<dbReference type="GO" id="GO:0009279">
    <property type="term" value="C:cell outer membrane"/>
    <property type="evidence" value="ECO:0007669"/>
    <property type="project" value="UniProtKB-SubCell"/>
</dbReference>
<dbReference type="GO" id="GO:0015031">
    <property type="term" value="P:protein transport"/>
    <property type="evidence" value="ECO:0007669"/>
    <property type="project" value="UniProtKB-KW"/>
</dbReference>
<evidence type="ECO:0000313" key="15">
    <source>
        <dbReference type="Proteomes" id="UP000007472"/>
    </source>
</evidence>
<dbReference type="InterPro" id="IPR045584">
    <property type="entry name" value="Pilin-like"/>
</dbReference>
<evidence type="ECO:0000256" key="1">
    <source>
        <dbReference type="ARBA" id="ARBA00004241"/>
    </source>
</evidence>
<sequence>MVNILISKSQTKKVDMKLLRLTIILSLSVISNLSIGAARDPDGNYVRYKDTSTAQGKNNDVYGSLSLAIGNGNIAGYHPIIESLSDYDPFAISSEESFYLTLVKLLELSDKLQHNRMVAVGGKNIAFGEKSSAIGVHNVSLGSSSVALGKSNLAAAQASQAVGDYNTVYSTRSSAFGYRNVVEQAASFSYAFGGFNRIYNSKSIAFGALNITKTRNSYAFGFANLIDSPSEYSSTLGYENAITGILSNAYGIKNIVNGDSSLAIGVGNVINANLSISIGNGKLLSSNHNLASDEILKKNSLSVSGNSVNAMSGIALGNNITLNGNYSIVIGDSGNSNNVINSVILGANSVGETASESTQHMPILQFANHMPGLNLSTGLAGLSTISKGSVSIGSIGHERQIKHVATGKISADSTDAVNGSQLYRAIISIGEVPIYLSGDESSKSIANKLGGTLKIKGEAPYENLVDRNIGVVAEDSYLHIKLSNVLNKISEINFSNGTVIDGNGISINEGPSINKAGINANGKKIFNLPNVSDEINESEAANVGFVQNEIRKITESGYFLKGDNPEKRNFQIGRTIEFNGDGNIIAAVTPKGISLNLNRTLQNINKLMIDNGPTLDSSGLTMGNILSISSNFIKLGSIKISVDGKITGIATSEAPTDAANVQFVKDKLEQLRNMGYEFRDGLGNSNRVPLGSSITFTWDPNISVLFSPNAVNLALNKTITGLQRVEFDNGTRLDSDKLFFSNNISFGKDGLIIGRLHFTVDGKITGVSNPDNDYEAANKLYVDNVIRTVEIGLNKLRNGGITFVANKNFFLSRLGDSIKIKGSDDNDDLSNEKFDSTNIMTWSENDAIRIGLKKDLKVSRLRTENPEGNYLELTPHSILYQGFDNNDLNPLVISFTKAGSYDIKGIDSNRIILNDNEIATLNDGLKLSGNVGVITPMKLNSTLKIQGGELNKNATEFDGGKNIITMVVNENQEAKYTVALKKSPEFESLSLLGSSSSNNSAKLSIKEGLKDKITATVNESNGKITVIGKEQLFKTELKHDGLSIHDDNGNSKLGIKVDGINGIESPGINKRRLTHTYKSGTDSVVTEQIATLNDGFLFSSNEGEKGTKLNSKVKIAGAEANTNWNDFDNGQNIMTRVENVNGETVIRIAMRKDLNLKNGSFGGNGANGELKLKDQNGKDGLTLNPDKILFNNITKLDENGQVQKNGSAGISMTQNGKSDLVKEGPATRIIITDSKGDPISEVATMNDGLKFGANTGGEVSNLLNSKVIVAGNKQNTDWTKFDEGKNIMTKVEQNKEGQTDITIALKRDVELDSATIGHGPNIVEGTNITKGGKDGYIKVVNKEGKTAIVIDGGNTSNDVGPSITVSDTKSVAGGGGTSMLSNGIEFNTPSTSDSKTNSTTSKTSKAFVSIAPEGSARIEQDASARRTRLTLKSGEGSDSTVEEIATMKDGLRFKGDSEELINKPLSSTLSIVGGETDSTKLTSSKEDKNIGVIVEDSPRAANDPNTKSQKVLAVRLSKNLKGLQSAEFKPVDENSKPTGQTITIGKEGLTVSNKDKKSQFNEEGLKIGENGPSVTDKGINAGGMNISNVAPPTQPNHASTKGYIDTQVRHLESKINERYKDALGASAMAMATALLPPPNTPGRGVFSVASAVVAGQPAFALGVSVLSENNRLILKGAVASDVRSQVGGGVGASYQW</sequence>
<evidence type="ECO:0000259" key="12">
    <source>
        <dbReference type="Pfam" id="PF03895"/>
    </source>
</evidence>
<dbReference type="SUPFAM" id="SSF54523">
    <property type="entry name" value="Pili subunits"/>
    <property type="match status" value="1"/>
</dbReference>
<keyword evidence="9" id="KW-0472">Membrane</keyword>
<comment type="subcellular location">
    <subcellularLocation>
        <location evidence="2">Cell outer membrane</location>
    </subcellularLocation>
    <subcellularLocation>
        <location evidence="1">Cell surface</location>
    </subcellularLocation>
</comment>
<evidence type="ECO:0000313" key="14">
    <source>
        <dbReference type="EMBL" id="ADU91885.1"/>
    </source>
</evidence>
<gene>
    <name evidence="14" type="ordered locus">TEQUI_0955</name>
</gene>
<dbReference type="Pfam" id="PF03895">
    <property type="entry name" value="YadA_anchor"/>
    <property type="match status" value="1"/>
</dbReference>
<evidence type="ECO:0000256" key="7">
    <source>
        <dbReference type="ARBA" id="ARBA00022729"/>
    </source>
</evidence>
<evidence type="ECO:0000256" key="10">
    <source>
        <dbReference type="ARBA" id="ARBA00023237"/>
    </source>
</evidence>
<keyword evidence="7" id="KW-0732">Signal</keyword>
<evidence type="ECO:0000256" key="5">
    <source>
        <dbReference type="ARBA" id="ARBA00022452"/>
    </source>
</evidence>
<protein>
    <submittedName>
        <fullName evidence="14">Uncharacterized protein</fullName>
    </submittedName>
</protein>
<dbReference type="Gene3D" id="3.30.1300.30">
    <property type="entry name" value="GSPII I/J protein-like"/>
    <property type="match status" value="1"/>
</dbReference>
<dbReference type="InterPro" id="IPR011049">
    <property type="entry name" value="Serralysin-like_metalloprot_C"/>
</dbReference>
<evidence type="ECO:0000256" key="6">
    <source>
        <dbReference type="ARBA" id="ARBA00022692"/>
    </source>
</evidence>
<keyword evidence="4" id="KW-0813">Transport</keyword>
<evidence type="ECO:0000256" key="4">
    <source>
        <dbReference type="ARBA" id="ARBA00022448"/>
    </source>
</evidence>
<keyword evidence="5" id="KW-1134">Transmembrane beta strand</keyword>
<evidence type="ECO:0000256" key="9">
    <source>
        <dbReference type="ARBA" id="ARBA00023136"/>
    </source>
</evidence>
<dbReference type="EMBL" id="CP002456">
    <property type="protein sequence ID" value="ADU91885.1"/>
    <property type="molecule type" value="Genomic_DNA"/>
</dbReference>
<dbReference type="CDD" id="cd12820">
    <property type="entry name" value="LbR_YadA-like"/>
    <property type="match status" value="1"/>
</dbReference>
<feature type="compositionally biased region" description="Low complexity" evidence="11">
    <location>
        <begin position="1388"/>
        <end position="1405"/>
    </location>
</feature>
<dbReference type="InterPro" id="IPR008635">
    <property type="entry name" value="Coiled_stalk_dom"/>
</dbReference>
<feature type="domain" description="Trimeric autotransporter adhesin YadA-like stalk" evidence="13">
    <location>
        <begin position="400"/>
        <end position="426"/>
    </location>
</feature>
<dbReference type="Pfam" id="PF05662">
    <property type="entry name" value="YadA_stalk"/>
    <property type="match status" value="1"/>
</dbReference>
<feature type="domain" description="Trimeric autotransporter adhesin YadA-like C-terminal membrane anchor" evidence="12">
    <location>
        <begin position="1637"/>
        <end position="1696"/>
    </location>
</feature>
<evidence type="ECO:0000256" key="3">
    <source>
        <dbReference type="ARBA" id="ARBA00005848"/>
    </source>
</evidence>
<dbReference type="SUPFAM" id="SSF101967">
    <property type="entry name" value="Adhesin YadA, collagen-binding domain"/>
    <property type="match status" value="2"/>
</dbReference>
<reference evidence="14 15" key="1">
    <citation type="journal article" date="2011" name="J. Bacteriol.">
        <title>Genome sequence of Taylorella equigenitalis MCE9, the causative agent of contagious equine metritis.</title>
        <authorList>
            <person name="Hebert L."/>
            <person name="Moumen B."/>
            <person name="Duquesne F."/>
            <person name="Breuil M.F."/>
            <person name="Laugier C."/>
            <person name="Batto J.M."/>
            <person name="Renault P."/>
            <person name="Petry S."/>
        </authorList>
    </citation>
    <scope>NUCLEOTIDE SEQUENCE [LARGE SCALE GENOMIC DNA]</scope>
    <source>
        <strain evidence="14 15">MCE9</strain>
    </source>
</reference>
<proteinExistence type="inferred from homology"/>
<evidence type="ECO:0000259" key="13">
    <source>
        <dbReference type="Pfam" id="PF05662"/>
    </source>
</evidence>
<name>A0A654KHM4_TAYEM</name>
<dbReference type="Gene3D" id="2.20.70.140">
    <property type="match status" value="2"/>
</dbReference>
<evidence type="ECO:0000256" key="2">
    <source>
        <dbReference type="ARBA" id="ARBA00004442"/>
    </source>
</evidence>
<comment type="similarity">
    <text evidence="3">Belongs to the autotransporter-2 (AT-2) (TC 1.B.40) family.</text>
</comment>
<feature type="compositionally biased region" description="Polar residues" evidence="11">
    <location>
        <begin position="1585"/>
        <end position="1599"/>
    </location>
</feature>
<keyword evidence="6" id="KW-0812">Transmembrane</keyword>
<organism evidence="14 15">
    <name type="scientific">Taylorella equigenitalis (strain MCE9)</name>
    <dbReference type="NCBI Taxonomy" id="937774"/>
    <lineage>
        <taxon>Bacteria</taxon>
        <taxon>Pseudomonadati</taxon>
        <taxon>Pseudomonadota</taxon>
        <taxon>Betaproteobacteria</taxon>
        <taxon>Burkholderiales</taxon>
        <taxon>Alcaligenaceae</taxon>
        <taxon>Taylorella</taxon>
    </lineage>
</organism>
<dbReference type="GO" id="GO:0009986">
    <property type="term" value="C:cell surface"/>
    <property type="evidence" value="ECO:0007669"/>
    <property type="project" value="UniProtKB-SubCell"/>
</dbReference>
<accession>A0A654KHM4</accession>
<evidence type="ECO:0000256" key="11">
    <source>
        <dbReference type="SAM" id="MobiDB-lite"/>
    </source>
</evidence>
<keyword evidence="8" id="KW-0653">Protein transport</keyword>
<evidence type="ECO:0000256" key="8">
    <source>
        <dbReference type="ARBA" id="ARBA00022927"/>
    </source>
</evidence>
<feature type="region of interest" description="Disordered" evidence="11">
    <location>
        <begin position="1580"/>
        <end position="1599"/>
    </location>
</feature>